<evidence type="ECO:0000256" key="4">
    <source>
        <dbReference type="ARBA" id="ARBA00022964"/>
    </source>
</evidence>
<dbReference type="SMART" id="SM00702">
    <property type="entry name" value="P4Hc"/>
    <property type="match status" value="1"/>
</dbReference>
<comment type="cofactor">
    <cofactor evidence="7">
        <name>Fe(2+)</name>
        <dbReference type="ChEBI" id="CHEBI:29033"/>
    </cofactor>
    <text evidence="7">Binds 1 Fe(2+) ion per subunit.</text>
</comment>
<dbReference type="InterPro" id="IPR005123">
    <property type="entry name" value="Oxoglu/Fe-dep_dioxygenase_dom"/>
</dbReference>
<dbReference type="GO" id="GO:0006879">
    <property type="term" value="P:intracellular iron ion homeostasis"/>
    <property type="evidence" value="ECO:0007669"/>
    <property type="project" value="TreeGrafter"/>
</dbReference>
<feature type="binding site" evidence="7">
    <location>
        <position position="165"/>
    </location>
    <ligand>
        <name>2-oxoglutarate</name>
        <dbReference type="ChEBI" id="CHEBI:16810"/>
    </ligand>
</feature>
<evidence type="ECO:0000256" key="6">
    <source>
        <dbReference type="ARBA" id="ARBA00023004"/>
    </source>
</evidence>
<dbReference type="PANTHER" id="PTHR41536:SF1">
    <property type="entry name" value="PKHD-TYPE HYDROXYLASE YBIX"/>
    <property type="match status" value="1"/>
</dbReference>
<accession>A0A1Y6CAL2</accession>
<keyword evidence="5 7" id="KW-0560">Oxidoreductase</keyword>
<proteinExistence type="inferred from homology"/>
<protein>
    <submittedName>
        <fullName evidence="9">PKHD-type hydroxylase</fullName>
    </submittedName>
</protein>
<dbReference type="InterPro" id="IPR006620">
    <property type="entry name" value="Pro_4_hyd_alph"/>
</dbReference>
<keyword evidence="10" id="KW-1185">Reference proteome</keyword>
<dbReference type="HAMAP" id="MF_00657">
    <property type="entry name" value="Hydroxyl_YbiX"/>
    <property type="match status" value="1"/>
</dbReference>
<dbReference type="GO" id="GO:0031418">
    <property type="term" value="F:L-ascorbic acid binding"/>
    <property type="evidence" value="ECO:0007669"/>
    <property type="project" value="UniProtKB-KW"/>
</dbReference>
<dbReference type="NCBIfam" id="NF003975">
    <property type="entry name" value="PRK05467.1-4"/>
    <property type="match status" value="1"/>
</dbReference>
<evidence type="ECO:0000256" key="3">
    <source>
        <dbReference type="ARBA" id="ARBA00022896"/>
    </source>
</evidence>
<keyword evidence="3 7" id="KW-0847">Vitamin C</keyword>
<dbReference type="Gene3D" id="4.10.860.20">
    <property type="entry name" value="Rabenosyn, Rab binding domain"/>
    <property type="match status" value="1"/>
</dbReference>
<dbReference type="GO" id="GO:0005506">
    <property type="term" value="F:iron ion binding"/>
    <property type="evidence" value="ECO:0007669"/>
    <property type="project" value="UniProtKB-UniRule"/>
</dbReference>
<evidence type="ECO:0000313" key="10">
    <source>
        <dbReference type="Proteomes" id="UP000192917"/>
    </source>
</evidence>
<dbReference type="AlphaFoldDB" id="A0A1Y6CAL2"/>
<name>A0A1Y6CAL2_9PROT</name>
<evidence type="ECO:0000259" key="8">
    <source>
        <dbReference type="PROSITE" id="PS51471"/>
    </source>
</evidence>
<dbReference type="Gene3D" id="2.60.120.620">
    <property type="entry name" value="q2cbj1_9rhob like domain"/>
    <property type="match status" value="1"/>
</dbReference>
<dbReference type="NCBIfam" id="NF003974">
    <property type="entry name" value="PRK05467.1-3"/>
    <property type="match status" value="1"/>
</dbReference>
<evidence type="ECO:0000256" key="5">
    <source>
        <dbReference type="ARBA" id="ARBA00023002"/>
    </source>
</evidence>
<gene>
    <name evidence="9" type="ORF">SAMN05428998_119117</name>
</gene>
<reference evidence="9 10" key="1">
    <citation type="submission" date="2017-04" db="EMBL/GenBank/DDBJ databases">
        <authorList>
            <person name="Afonso C.L."/>
            <person name="Miller P.J."/>
            <person name="Scott M.A."/>
            <person name="Spackman E."/>
            <person name="Goraichik I."/>
            <person name="Dimitrov K.M."/>
            <person name="Suarez D.L."/>
            <person name="Swayne D.E."/>
        </authorList>
    </citation>
    <scope>NUCLEOTIDE SEQUENCE [LARGE SCALE GENOMIC DNA]</scope>
    <source>
        <strain evidence="9 10">USBA 355</strain>
    </source>
</reference>
<dbReference type="GO" id="GO:0006974">
    <property type="term" value="P:DNA damage response"/>
    <property type="evidence" value="ECO:0007669"/>
    <property type="project" value="TreeGrafter"/>
</dbReference>
<feature type="binding site" evidence="7">
    <location>
        <position position="96"/>
    </location>
    <ligand>
        <name>Fe cation</name>
        <dbReference type="ChEBI" id="CHEBI:24875"/>
    </ligand>
</feature>
<feature type="binding site" evidence="7">
    <location>
        <position position="155"/>
    </location>
    <ligand>
        <name>Fe cation</name>
        <dbReference type="ChEBI" id="CHEBI:24875"/>
    </ligand>
</feature>
<dbReference type="GO" id="GO:0016706">
    <property type="term" value="F:2-oxoglutarate-dependent dioxygenase activity"/>
    <property type="evidence" value="ECO:0007669"/>
    <property type="project" value="UniProtKB-UniRule"/>
</dbReference>
<dbReference type="STRING" id="560819.SAMN05428998_119117"/>
<dbReference type="Proteomes" id="UP000192917">
    <property type="component" value="Unassembled WGS sequence"/>
</dbReference>
<dbReference type="InterPro" id="IPR023550">
    <property type="entry name" value="PKHD_hydroxylase"/>
</dbReference>
<dbReference type="RefSeq" id="WP_085124611.1">
    <property type="nucleotide sequence ID" value="NZ_FWZX01000019.1"/>
</dbReference>
<dbReference type="PROSITE" id="PS51471">
    <property type="entry name" value="FE2OG_OXY"/>
    <property type="match status" value="1"/>
</dbReference>
<dbReference type="Pfam" id="PF13640">
    <property type="entry name" value="2OG-FeII_Oxy_3"/>
    <property type="match status" value="1"/>
</dbReference>
<evidence type="ECO:0000256" key="1">
    <source>
        <dbReference type="ARBA" id="ARBA00001961"/>
    </source>
</evidence>
<dbReference type="InterPro" id="IPR044862">
    <property type="entry name" value="Pro_4_hyd_alph_FE2OG_OXY"/>
</dbReference>
<dbReference type="EMBL" id="FWZX01000019">
    <property type="protein sequence ID" value="SMF54386.1"/>
    <property type="molecule type" value="Genomic_DNA"/>
</dbReference>
<sequence>MIIRIPDMLQRHEAEVLRGLLLNGAFEDGRTTASGQAALIKNNLQLARGSEARKQADQIVRDAVARSQKLRDKTLVKMVAPPTYNRYDIGMEYGDHVDAPSLNDGRFRADLSMTIFLTDPADYDGGDLVMNHGDVETRIKYGVGEAVVYPTTVRHHVAPVTRGSRLAAVTWLQSYIGDPLQRQILVDLSDAKNQLEARQPDAPELTTLKNALFNLLRAWWQP</sequence>
<feature type="binding site" evidence="7">
    <location>
        <position position="98"/>
    </location>
    <ligand>
        <name>Fe cation</name>
        <dbReference type="ChEBI" id="CHEBI:24875"/>
    </ligand>
</feature>
<keyword evidence="6 7" id="KW-0408">Iron</keyword>
<evidence type="ECO:0000256" key="7">
    <source>
        <dbReference type="HAMAP-Rule" id="MF_00657"/>
    </source>
</evidence>
<keyword evidence="2 7" id="KW-0479">Metal-binding</keyword>
<comment type="cofactor">
    <cofactor evidence="1 7">
        <name>L-ascorbate</name>
        <dbReference type="ChEBI" id="CHEBI:38290"/>
    </cofactor>
</comment>
<feature type="domain" description="Fe2OG dioxygenase" evidence="8">
    <location>
        <begin position="78"/>
        <end position="174"/>
    </location>
</feature>
<keyword evidence="4 7" id="KW-0223">Dioxygenase</keyword>
<evidence type="ECO:0000256" key="2">
    <source>
        <dbReference type="ARBA" id="ARBA00022723"/>
    </source>
</evidence>
<evidence type="ECO:0000313" key="9">
    <source>
        <dbReference type="EMBL" id="SMF54386.1"/>
    </source>
</evidence>
<dbReference type="PANTHER" id="PTHR41536">
    <property type="entry name" value="PKHD-TYPE HYDROXYLASE YBIX"/>
    <property type="match status" value="1"/>
</dbReference>
<organism evidence="9 10">
    <name type="scientific">Tistlia consotensis USBA 355</name>
    <dbReference type="NCBI Taxonomy" id="560819"/>
    <lineage>
        <taxon>Bacteria</taxon>
        <taxon>Pseudomonadati</taxon>
        <taxon>Pseudomonadota</taxon>
        <taxon>Alphaproteobacteria</taxon>
        <taxon>Rhodospirillales</taxon>
        <taxon>Rhodovibrionaceae</taxon>
        <taxon>Tistlia</taxon>
    </lineage>
</organism>